<name>A0A380ZVT1_9FLAO</name>
<protein>
    <submittedName>
        <fullName evidence="4">Bifunctional xylanase/deacetylase</fullName>
    </submittedName>
</protein>
<evidence type="ECO:0000313" key="5">
    <source>
        <dbReference type="Proteomes" id="UP000255515"/>
    </source>
</evidence>
<keyword evidence="4" id="KW-0326">Glycosidase</keyword>
<dbReference type="Gene3D" id="3.20.20.370">
    <property type="entry name" value="Glycoside hydrolase/deacetylase"/>
    <property type="match status" value="1"/>
</dbReference>
<dbReference type="PANTHER" id="PTHR10587:SF133">
    <property type="entry name" value="CHITIN DEACETYLASE 1-RELATED"/>
    <property type="match status" value="1"/>
</dbReference>
<proteinExistence type="predicted"/>
<dbReference type="GO" id="GO:0016798">
    <property type="term" value="F:hydrolase activity, acting on glycosyl bonds"/>
    <property type="evidence" value="ECO:0007669"/>
    <property type="project" value="UniProtKB-KW"/>
</dbReference>
<organism evidence="4 5">
    <name type="scientific">Bergeyella zoohelcum</name>
    <dbReference type="NCBI Taxonomy" id="1015"/>
    <lineage>
        <taxon>Bacteria</taxon>
        <taxon>Pseudomonadati</taxon>
        <taxon>Bacteroidota</taxon>
        <taxon>Flavobacteriia</taxon>
        <taxon>Flavobacteriales</taxon>
        <taxon>Weeksellaceae</taxon>
        <taxon>Bergeyella</taxon>
    </lineage>
</organism>
<evidence type="ECO:0000256" key="2">
    <source>
        <dbReference type="ARBA" id="ARBA00022801"/>
    </source>
</evidence>
<dbReference type="Pfam" id="PF01522">
    <property type="entry name" value="Polysacc_deac_1"/>
    <property type="match status" value="1"/>
</dbReference>
<dbReference type="InterPro" id="IPR011330">
    <property type="entry name" value="Glyco_hydro/deAcase_b/a-brl"/>
</dbReference>
<keyword evidence="2 4" id="KW-0378">Hydrolase</keyword>
<dbReference type="PROSITE" id="PS51677">
    <property type="entry name" value="NODB"/>
    <property type="match status" value="1"/>
</dbReference>
<reference evidence="4 5" key="1">
    <citation type="submission" date="2018-06" db="EMBL/GenBank/DDBJ databases">
        <authorList>
            <consortium name="Pathogen Informatics"/>
            <person name="Doyle S."/>
        </authorList>
    </citation>
    <scope>NUCLEOTIDE SEQUENCE [LARGE SCALE GENOMIC DNA]</scope>
    <source>
        <strain evidence="4 5">NCTC11661</strain>
    </source>
</reference>
<dbReference type="GO" id="GO:0016810">
    <property type="term" value="F:hydrolase activity, acting on carbon-nitrogen (but not peptide) bonds"/>
    <property type="evidence" value="ECO:0007669"/>
    <property type="project" value="InterPro"/>
</dbReference>
<dbReference type="Gene3D" id="3.90.640.20">
    <property type="entry name" value="Heat-shock cognate protein, ATPase"/>
    <property type="match status" value="1"/>
</dbReference>
<evidence type="ECO:0000313" key="4">
    <source>
        <dbReference type="EMBL" id="SUV52908.1"/>
    </source>
</evidence>
<dbReference type="AlphaFoldDB" id="A0A380ZVT1"/>
<dbReference type="GO" id="GO:0045493">
    <property type="term" value="P:xylan catabolic process"/>
    <property type="evidence" value="ECO:0007669"/>
    <property type="project" value="UniProtKB-KW"/>
</dbReference>
<accession>A0A380ZVT1</accession>
<dbReference type="InterPro" id="IPR021729">
    <property type="entry name" value="DUF3298"/>
</dbReference>
<dbReference type="RefSeq" id="WP_002687901.1">
    <property type="nucleotide sequence ID" value="NZ_UFTJ01000003.1"/>
</dbReference>
<dbReference type="InterPro" id="IPR050248">
    <property type="entry name" value="Polysacc_deacetylase_ArnD"/>
</dbReference>
<dbReference type="InterPro" id="IPR002509">
    <property type="entry name" value="NODB_dom"/>
</dbReference>
<dbReference type="CDD" id="cd10917">
    <property type="entry name" value="CE4_NodB_like_6s_7s"/>
    <property type="match status" value="1"/>
</dbReference>
<dbReference type="InterPro" id="IPR037126">
    <property type="entry name" value="PdaC/RsiV-like_sf"/>
</dbReference>
<feature type="domain" description="NodB homology" evidence="3">
    <location>
        <begin position="305"/>
        <end position="477"/>
    </location>
</feature>
<gene>
    <name evidence="4" type="ORF">NCTC11661_02055</name>
</gene>
<dbReference type="SUPFAM" id="SSF88713">
    <property type="entry name" value="Glycoside hydrolase/deacetylase"/>
    <property type="match status" value="1"/>
</dbReference>
<keyword evidence="4" id="KW-0119">Carbohydrate metabolism</keyword>
<keyword evidence="1" id="KW-0479">Metal-binding</keyword>
<keyword evidence="4" id="KW-0624">Polysaccharide degradation</keyword>
<dbReference type="GO" id="GO:0046872">
    <property type="term" value="F:metal ion binding"/>
    <property type="evidence" value="ECO:0007669"/>
    <property type="project" value="UniProtKB-KW"/>
</dbReference>
<keyword evidence="4" id="KW-0858">Xylan degradation</keyword>
<dbReference type="EMBL" id="UFTJ01000003">
    <property type="protein sequence ID" value="SUV52908.1"/>
    <property type="molecule type" value="Genomic_DNA"/>
</dbReference>
<dbReference type="Proteomes" id="UP000255515">
    <property type="component" value="Unassembled WGS sequence"/>
</dbReference>
<evidence type="ECO:0000259" key="3">
    <source>
        <dbReference type="PROSITE" id="PS51677"/>
    </source>
</evidence>
<dbReference type="PANTHER" id="PTHR10587">
    <property type="entry name" value="GLYCOSYL TRANSFERASE-RELATED"/>
    <property type="match status" value="1"/>
</dbReference>
<dbReference type="GO" id="GO:0016020">
    <property type="term" value="C:membrane"/>
    <property type="evidence" value="ECO:0007669"/>
    <property type="project" value="TreeGrafter"/>
</dbReference>
<sequence length="498" mass="57417">MKKSIIYLSIISAVVWSCKQNVEHKNIQQESTIEQTASFQIPDLTEIASALNGEDDIQIYTVKIGNDPDKSHLTASFPITAYDFVNQSEKQFTEKLVEEFKAEFKERKDKEAVSGLDFNQHFEVKVKNNNFLVFLYTQNVSYGNNYDTRNTVSIFDLKNKKKLAPQDLFNNQEDFKSFAQEMKNLAWKQIEARLENDKSIANEQEKEQLRRSMRATLEEGTLPKNENYDGLYFDEKGNWHLIFDKYQIASGVMGEFIIDIPKKIIDQYIRIQGMDTAQHETPMIEEMEEAPLDHVPSSVDCSQQPCVALTFDDGPSVYTPELLDILKKENVKATFFVLGKSASVQKNTMKRIAEEGHNIGNHSYDHKDFRKLSHEEAKRQIQLTDETIQEITGKKPKYFRFPYGAYTKENLQMVGRPVMMWNIDPLDWKHKDADLVAKAMSKASPKSIILAHDIHKTTVKAIPQVIKNLKDQGYHIVTLDELFRHKTMTNGAIYFDGE</sequence>
<evidence type="ECO:0000256" key="1">
    <source>
        <dbReference type="ARBA" id="ARBA00022723"/>
    </source>
</evidence>
<dbReference type="Pfam" id="PF11738">
    <property type="entry name" value="DUF3298"/>
    <property type="match status" value="1"/>
</dbReference>